<dbReference type="NCBIfam" id="TIGR01265">
    <property type="entry name" value="tyr_nico_aTase"/>
    <property type="match status" value="1"/>
</dbReference>
<feature type="domain" description="Aminotransferase class I/classII large" evidence="8">
    <location>
        <begin position="72"/>
        <end position="433"/>
    </location>
</feature>
<dbReference type="PIRSF" id="PIRSF000517">
    <property type="entry name" value="Tyr_transaminase"/>
    <property type="match status" value="1"/>
</dbReference>
<evidence type="ECO:0000256" key="2">
    <source>
        <dbReference type="ARBA" id="ARBA00007441"/>
    </source>
</evidence>
<dbReference type="Pfam" id="PF00155">
    <property type="entry name" value="Aminotran_1_2"/>
    <property type="match status" value="1"/>
</dbReference>
<keyword evidence="4" id="KW-0808">Transferase</keyword>
<comment type="similarity">
    <text evidence="2 6">Belongs to the class-I pyridoxal-phosphate-dependent aminotransferase family.</text>
</comment>
<dbReference type="InterPro" id="IPR004838">
    <property type="entry name" value="NHTrfase_class1_PyrdxlP-BS"/>
</dbReference>
<name>A0A7S2ZKR8_9RHOD</name>
<evidence type="ECO:0000256" key="6">
    <source>
        <dbReference type="PIRNR" id="PIRNR000517"/>
    </source>
</evidence>
<sequence length="466" mass="51152">MRCLELSGPAPAMASYRYATLDDLDMNSREVVEDVEFSEVVPAVSAMRTSNKIREIVENLTSSKTSNEEGKEVISLSIGDPTTYGNLAVSEQARRAVADAVMSGLANGYAPSTGLKTAREAVAKYYTDPKKDLHVEPEDVILTSGCSHALQMTVTALVDPSRNQNILLPRPGFPLYQTIAEHVGVEIREYPLDPDRDWEVDLDALDDLIDSKTAAVLINNPSNPCGSVYSETHLEKIASICRKRRVPIIADEIYNGFCFTGLDSPWMGSLRVKTPIISVGGISKKYLVPGWRLGWLVIHDVGNALKKVRMGLERLATLIVGPNSIVQTALPKILADVDEPWFQGVIGTLEDNANFVYERLKSIPGIKAVRPQGSMFMLVNVREVNPDDLIFARDCFDRQRIIVLPGTVFGVPGYVRITFSAPRHVLMEACDRLKEYCEETISGETHGTGMDFSECSSLGSPAIVSS</sequence>
<evidence type="ECO:0000256" key="5">
    <source>
        <dbReference type="ARBA" id="ARBA00022898"/>
    </source>
</evidence>
<dbReference type="InterPro" id="IPR004839">
    <property type="entry name" value="Aminotransferase_I/II_large"/>
</dbReference>
<reference evidence="9" key="1">
    <citation type="submission" date="2021-01" db="EMBL/GenBank/DDBJ databases">
        <authorList>
            <person name="Corre E."/>
            <person name="Pelletier E."/>
            <person name="Niang G."/>
            <person name="Scheremetjew M."/>
            <person name="Finn R."/>
            <person name="Kale V."/>
            <person name="Holt S."/>
            <person name="Cochrane G."/>
            <person name="Meng A."/>
            <person name="Brown T."/>
            <person name="Cohen L."/>
        </authorList>
    </citation>
    <scope>NUCLEOTIDE SEQUENCE</scope>
    <source>
        <strain evidence="9">CCMP 769</strain>
    </source>
</reference>
<organism evidence="9">
    <name type="scientific">Rhodosorus marinus</name>
    <dbReference type="NCBI Taxonomy" id="101924"/>
    <lineage>
        <taxon>Eukaryota</taxon>
        <taxon>Rhodophyta</taxon>
        <taxon>Stylonematophyceae</taxon>
        <taxon>Stylonematales</taxon>
        <taxon>Stylonemataceae</taxon>
        <taxon>Rhodosorus</taxon>
    </lineage>
</organism>
<dbReference type="AlphaFoldDB" id="A0A7S2ZKR8"/>
<evidence type="ECO:0000256" key="4">
    <source>
        <dbReference type="ARBA" id="ARBA00022679"/>
    </source>
</evidence>
<feature type="modified residue" description="N6-(pyridoxal phosphate)lysine" evidence="7">
    <location>
        <position position="284"/>
    </location>
</feature>
<dbReference type="GO" id="GO:0006572">
    <property type="term" value="P:L-tyrosine catabolic process"/>
    <property type="evidence" value="ECO:0007669"/>
    <property type="project" value="TreeGrafter"/>
</dbReference>
<evidence type="ECO:0000259" key="8">
    <source>
        <dbReference type="Pfam" id="PF00155"/>
    </source>
</evidence>
<evidence type="ECO:0000256" key="1">
    <source>
        <dbReference type="ARBA" id="ARBA00001933"/>
    </source>
</evidence>
<dbReference type="InterPro" id="IPR015421">
    <property type="entry name" value="PyrdxlP-dep_Trfase_major"/>
</dbReference>
<dbReference type="InterPro" id="IPR015422">
    <property type="entry name" value="PyrdxlP-dep_Trfase_small"/>
</dbReference>
<dbReference type="EMBL" id="HBHW01014603">
    <property type="protein sequence ID" value="CAE0043369.1"/>
    <property type="molecule type" value="Transcribed_RNA"/>
</dbReference>
<evidence type="ECO:0000313" key="9">
    <source>
        <dbReference type="EMBL" id="CAE0043369.1"/>
    </source>
</evidence>
<dbReference type="PANTHER" id="PTHR45744:SF2">
    <property type="entry name" value="TYROSINE AMINOTRANSFERASE"/>
    <property type="match status" value="1"/>
</dbReference>
<dbReference type="PANTHER" id="PTHR45744">
    <property type="entry name" value="TYROSINE AMINOTRANSFERASE"/>
    <property type="match status" value="1"/>
</dbReference>
<dbReference type="InterPro" id="IPR015424">
    <property type="entry name" value="PyrdxlP-dep_Trfase"/>
</dbReference>
<comment type="cofactor">
    <cofactor evidence="1 6 7">
        <name>pyridoxal 5'-phosphate</name>
        <dbReference type="ChEBI" id="CHEBI:597326"/>
    </cofactor>
</comment>
<dbReference type="Gene3D" id="3.40.640.10">
    <property type="entry name" value="Type I PLP-dependent aspartate aminotransferase-like (Major domain)"/>
    <property type="match status" value="1"/>
</dbReference>
<proteinExistence type="inferred from homology"/>
<dbReference type="GO" id="GO:0004838">
    <property type="term" value="F:L-tyrosine-2-oxoglutarate transaminase activity"/>
    <property type="evidence" value="ECO:0007669"/>
    <property type="project" value="TreeGrafter"/>
</dbReference>
<gene>
    <name evidence="9" type="ORF">RMAR00112_LOCUS11340</name>
</gene>
<dbReference type="GO" id="GO:0030170">
    <property type="term" value="F:pyridoxal phosphate binding"/>
    <property type="evidence" value="ECO:0007669"/>
    <property type="project" value="InterPro"/>
</dbReference>
<evidence type="ECO:0000256" key="3">
    <source>
        <dbReference type="ARBA" id="ARBA00022576"/>
    </source>
</evidence>
<dbReference type="InterPro" id="IPR005958">
    <property type="entry name" value="TyrNic_aminoTrfase"/>
</dbReference>
<evidence type="ECO:0000256" key="7">
    <source>
        <dbReference type="PIRSR" id="PIRSR000517-1"/>
    </source>
</evidence>
<dbReference type="Gene3D" id="3.90.1150.10">
    <property type="entry name" value="Aspartate Aminotransferase, domain 1"/>
    <property type="match status" value="1"/>
</dbReference>
<accession>A0A7S2ZKR8</accession>
<dbReference type="PROSITE" id="PS00105">
    <property type="entry name" value="AA_TRANSFER_CLASS_1"/>
    <property type="match status" value="1"/>
</dbReference>
<protein>
    <recommendedName>
        <fullName evidence="8">Aminotransferase class I/classII large domain-containing protein</fullName>
    </recommendedName>
</protein>
<keyword evidence="3" id="KW-0032">Aminotransferase</keyword>
<keyword evidence="5 6" id="KW-0663">Pyridoxal phosphate</keyword>
<dbReference type="SUPFAM" id="SSF53383">
    <property type="entry name" value="PLP-dependent transferases"/>
    <property type="match status" value="1"/>
</dbReference>
<dbReference type="CDD" id="cd00609">
    <property type="entry name" value="AAT_like"/>
    <property type="match status" value="1"/>
</dbReference>